<keyword evidence="5" id="KW-0677">Repeat</keyword>
<feature type="transmembrane region" description="Helical" evidence="15">
    <location>
        <begin position="1002"/>
        <end position="1022"/>
    </location>
</feature>
<feature type="domain" description="Ig-like" evidence="17">
    <location>
        <begin position="97"/>
        <end position="197"/>
    </location>
</feature>
<comment type="function">
    <text evidence="11">May be involved in cell-cell interactions.</text>
</comment>
<dbReference type="CDD" id="cd06263">
    <property type="entry name" value="MAM"/>
    <property type="match status" value="1"/>
</dbReference>
<keyword evidence="4" id="KW-0732">Signal</keyword>
<dbReference type="FunFam" id="2.60.40.10:FF:000165">
    <property type="entry name" value="MAM domain containing glycosylphosphatidylinositol anchor 2"/>
    <property type="match status" value="1"/>
</dbReference>
<evidence type="ECO:0000256" key="11">
    <source>
        <dbReference type="ARBA" id="ARBA00053417"/>
    </source>
</evidence>
<feature type="domain" description="Fibronectin type-III" evidence="18">
    <location>
        <begin position="708"/>
        <end position="809"/>
    </location>
</feature>
<dbReference type="PROSITE" id="PS50060">
    <property type="entry name" value="MAM_2"/>
    <property type="match status" value="1"/>
</dbReference>
<dbReference type="PANTHER" id="PTHR45080:SF35">
    <property type="entry name" value="MAM DOMAIN-CONTAINING GLYCOSYLPHOSPHATIDYLINOSITOL ANCHOR 2"/>
    <property type="match status" value="1"/>
</dbReference>
<evidence type="ECO:0000256" key="5">
    <source>
        <dbReference type="ARBA" id="ARBA00022737"/>
    </source>
</evidence>
<dbReference type="PANTHER" id="PTHR45080">
    <property type="entry name" value="CONTACTIN 5"/>
    <property type="match status" value="1"/>
</dbReference>
<keyword evidence="9" id="KW-0449">Lipoprotein</keyword>
<evidence type="ECO:0000256" key="1">
    <source>
        <dbReference type="ARBA" id="ARBA00004609"/>
    </source>
</evidence>
<dbReference type="InterPro" id="IPR036179">
    <property type="entry name" value="Ig-like_dom_sf"/>
</dbReference>
<dbReference type="FunFam" id="2.60.40.10:FF:000243">
    <property type="entry name" value="MAM domain-containing glycosylphosphatidylinositol anchor protein 1"/>
    <property type="match status" value="1"/>
</dbReference>
<keyword evidence="20" id="KW-1185">Reference proteome</keyword>
<keyword evidence="7" id="KW-1015">Disulfide bond</keyword>
<dbReference type="GO" id="GO:0098552">
    <property type="term" value="C:side of membrane"/>
    <property type="evidence" value="ECO:0007669"/>
    <property type="project" value="UniProtKB-KW"/>
</dbReference>
<dbReference type="FunFam" id="2.60.40.10:FF:000262">
    <property type="entry name" value="MAM domain containing glycosylphosphatidylinositol anchor 1"/>
    <property type="match status" value="1"/>
</dbReference>
<dbReference type="GO" id="GO:0008046">
    <property type="term" value="F:axon guidance receptor activity"/>
    <property type="evidence" value="ECO:0007669"/>
    <property type="project" value="TreeGrafter"/>
</dbReference>
<dbReference type="SMART" id="SM00409">
    <property type="entry name" value="IG"/>
    <property type="match status" value="6"/>
</dbReference>
<sequence length="1026" mass="115423">MSVWSLCGLLRSARGRRRGRTDGRRFFLRRAVPGHLGSARPRVERAWLAAGLRKVPPRPPWAGYVHVHVKMDLLYGLVWLLTVLLEGISGQGVYAPPTVRIVHSGLACNIEEERYSERVYTIREGETLELTCLVTGHPRPQIRWTKTAGSASDRFQDSSVFNETLRITNIQRHQGGRYYCKAENGLGSPAIKSIRVDVYYLDDPVVTVHQSIGEAKEQFYYERTVFLRCVANSNPPVRYSWRRGQEVLLQGSDKGVEIYEPFFTQGETKILKLKNLRPQDYANYSCIASVRNVCNIPDKMVSFRLSNKTASPSIKLLVDDPIVVNPGEAITLVCVTTGGEPAPSLTWVRSFGTLPEKTVLNGGTLTIPAITSDDAGTYSCIANNNVGNPAKKSTNIIVRALKKGRFWITPDPYHKDDNIQIGREVKISCQVEAIPSEELTFGWFKNGRPLRSSERMVITQTDPDVSPGTTNLDIIDLKFTDFGTYTCVASLKGGGISDISIDVNISSSTVPPNLTVPQEKSPLVTREGDTIELQCQVTGKPKPIILWSRADKEVAMPDGSMQMESYDGTLRIVNVSREMSGMYRCQTSQYNGFNVKPREALVQLIVQYPPAVEPAFLEIRQGQDRSVTMSCRVLRAYPIRVLTYEWRLGNKLLRTGQFDSQEYTEYPVKSLSNENYGVYNCSIINEAGAGRCSFLVTGKAYAPEFYYDTYNPVWQNRHRVYSYSLQWTQMNPDAVDRIVAYRLGIRQAGQQRWWEQEIKINGNIQKGELITYNLTELIKPEAYEVRLTPLTKFGEGDSTIRVIKYSAPVNPHLREFHCGFEDGNICLFTQDDTDNFDWTKQSTATRNTKYTPNTGPNADRSGSKEGFYMYIETSRPRLEGEKARLLSPVFSIAPKNPYGPTNTAYCFSFFYHMYGQHIGVLNVYLRLKGQTTIENPLWSSSGNKGQRWNEAHVNIYPITSFQLIFEGIRGPGIEGDIAIDDVSIAEGECAKQDLATKNSVDGAVGILVHIWLFPIIVLISILSPRR</sequence>
<keyword evidence="10" id="KW-0393">Immunoglobulin domain</keyword>
<evidence type="ECO:0000259" key="18">
    <source>
        <dbReference type="PROSITE" id="PS50853"/>
    </source>
</evidence>
<dbReference type="SMART" id="SM00137">
    <property type="entry name" value="MAM"/>
    <property type="match status" value="1"/>
</dbReference>
<dbReference type="EMBL" id="ADFV01018180">
    <property type="status" value="NOT_ANNOTATED_CDS"/>
    <property type="molecule type" value="Genomic_DNA"/>
</dbReference>
<dbReference type="EMBL" id="ADFV01018179">
    <property type="status" value="NOT_ANNOTATED_CDS"/>
    <property type="molecule type" value="Genomic_DNA"/>
</dbReference>
<dbReference type="SMART" id="SM00408">
    <property type="entry name" value="IGc2"/>
    <property type="match status" value="6"/>
</dbReference>
<evidence type="ECO:0000256" key="4">
    <source>
        <dbReference type="ARBA" id="ARBA00022729"/>
    </source>
</evidence>
<dbReference type="FunCoup" id="A0A2I3HG99">
    <property type="interactions" value="294"/>
</dbReference>
<dbReference type="InterPro" id="IPR036116">
    <property type="entry name" value="FN3_sf"/>
</dbReference>
<dbReference type="Gene3D" id="2.60.120.200">
    <property type="match status" value="1"/>
</dbReference>
<dbReference type="EMBL" id="ADFV01018177">
    <property type="status" value="NOT_ANNOTATED_CDS"/>
    <property type="molecule type" value="Genomic_DNA"/>
</dbReference>
<dbReference type="FunFam" id="2.60.120.200:FF:000019">
    <property type="entry name" value="MAM domain containing glycosylphosphatidylinositol anchor 2"/>
    <property type="match status" value="1"/>
</dbReference>
<reference evidence="19" key="3">
    <citation type="submission" date="2025-09" db="UniProtKB">
        <authorList>
            <consortium name="Ensembl"/>
        </authorList>
    </citation>
    <scope>IDENTIFICATION</scope>
</reference>
<dbReference type="EMBL" id="ADFV01018184">
    <property type="status" value="NOT_ANNOTATED_CDS"/>
    <property type="molecule type" value="Genomic_DNA"/>
</dbReference>
<keyword evidence="3" id="KW-0336">GPI-anchor</keyword>
<dbReference type="Pfam" id="PF13927">
    <property type="entry name" value="Ig_3"/>
    <property type="match status" value="4"/>
</dbReference>
<dbReference type="InterPro" id="IPR003961">
    <property type="entry name" value="FN3_dom"/>
</dbReference>
<name>A0A2I3HG99_NOMLE</name>
<evidence type="ECO:0000256" key="2">
    <source>
        <dbReference type="ARBA" id="ARBA00022475"/>
    </source>
</evidence>
<dbReference type="SUPFAM" id="SSF49899">
    <property type="entry name" value="Concanavalin A-like lectins/glucanases"/>
    <property type="match status" value="1"/>
</dbReference>
<dbReference type="AlphaFoldDB" id="A0A2I3HG99"/>
<dbReference type="EMBL" id="ADFV01018183">
    <property type="status" value="NOT_ANNOTATED_CDS"/>
    <property type="molecule type" value="Genomic_DNA"/>
</dbReference>
<protein>
    <recommendedName>
        <fullName evidence="13">MAM domain-containing glycosylphosphatidylinositol anchor protein 2</fullName>
    </recommendedName>
    <alternativeName>
        <fullName evidence="14">MAM domain-containing protein 1</fullName>
    </alternativeName>
</protein>
<feature type="domain" description="Ig-like" evidence="17">
    <location>
        <begin position="410"/>
        <end position="506"/>
    </location>
</feature>
<feature type="domain" description="Ig-like" evidence="17">
    <location>
        <begin position="204"/>
        <end position="302"/>
    </location>
</feature>
<dbReference type="InterPro" id="IPR013098">
    <property type="entry name" value="Ig_I-set"/>
</dbReference>
<dbReference type="EMBL" id="ADFV01018176">
    <property type="status" value="NOT_ANNOTATED_CDS"/>
    <property type="molecule type" value="Genomic_DNA"/>
</dbReference>
<keyword evidence="6 15" id="KW-0472">Membrane</keyword>
<dbReference type="GO" id="GO:0043025">
    <property type="term" value="C:neuronal cell body"/>
    <property type="evidence" value="ECO:0007669"/>
    <property type="project" value="TreeGrafter"/>
</dbReference>
<accession>A0A2I3HG99</accession>
<dbReference type="EMBL" id="ADFV01018178">
    <property type="status" value="NOT_ANNOTATED_CDS"/>
    <property type="molecule type" value="Genomic_DNA"/>
</dbReference>
<dbReference type="OMA" id="TGQFDAQ"/>
<dbReference type="Gene3D" id="2.60.40.10">
    <property type="entry name" value="Immunoglobulins"/>
    <property type="match status" value="7"/>
</dbReference>
<dbReference type="GO" id="GO:0030424">
    <property type="term" value="C:axon"/>
    <property type="evidence" value="ECO:0007669"/>
    <property type="project" value="TreeGrafter"/>
</dbReference>
<comment type="subcellular location">
    <subcellularLocation>
        <location evidence="1">Cell membrane</location>
        <topology evidence="1">Lipid-anchor</topology>
        <topology evidence="1">GPI-anchor</topology>
    </subcellularLocation>
</comment>
<gene>
    <name evidence="19" type="primary">MDGA2</name>
</gene>
<dbReference type="Proteomes" id="UP000001073">
    <property type="component" value="Chromosome 1a"/>
</dbReference>
<dbReference type="GeneTree" id="ENSGT00940000155369"/>
<evidence type="ECO:0000256" key="15">
    <source>
        <dbReference type="SAM" id="Phobius"/>
    </source>
</evidence>
<evidence type="ECO:0000313" key="20">
    <source>
        <dbReference type="Proteomes" id="UP000001073"/>
    </source>
</evidence>
<dbReference type="STRING" id="61853.ENSNLEP00000042491"/>
<dbReference type="SUPFAM" id="SSF48726">
    <property type="entry name" value="Immunoglobulin"/>
    <property type="match status" value="6"/>
</dbReference>
<dbReference type="FunFam" id="2.60.40.10:FF:000240">
    <property type="entry name" value="MAM domain containing glycosylphosphatidylinositol anchor 1"/>
    <property type="match status" value="1"/>
</dbReference>
<dbReference type="InParanoid" id="A0A2I3HG99"/>
<dbReference type="EMBL" id="ADFV01018181">
    <property type="status" value="NOT_ANNOTATED_CDS"/>
    <property type="molecule type" value="Genomic_DNA"/>
</dbReference>
<dbReference type="Ensembl" id="ENSNLET00000054354.1">
    <property type="protein sequence ID" value="ENSNLEP00000042491.1"/>
    <property type="gene ID" value="ENSNLEG00000004527.2"/>
</dbReference>
<evidence type="ECO:0000256" key="8">
    <source>
        <dbReference type="ARBA" id="ARBA00023180"/>
    </source>
</evidence>
<evidence type="ECO:0000256" key="14">
    <source>
        <dbReference type="ARBA" id="ARBA00077800"/>
    </source>
</evidence>
<dbReference type="FunFam" id="2.60.40.10:FF:000654">
    <property type="entry name" value="MAM domain containing glycosylphosphatidylinositol anchor 2"/>
    <property type="match status" value="1"/>
</dbReference>
<dbReference type="Pfam" id="PF00629">
    <property type="entry name" value="MAM"/>
    <property type="match status" value="1"/>
</dbReference>
<dbReference type="InterPro" id="IPR013320">
    <property type="entry name" value="ConA-like_dom_sf"/>
</dbReference>
<dbReference type="InterPro" id="IPR007110">
    <property type="entry name" value="Ig-like_dom"/>
</dbReference>
<dbReference type="PROSITE" id="PS50835">
    <property type="entry name" value="IG_LIKE"/>
    <property type="match status" value="6"/>
</dbReference>
<dbReference type="SUPFAM" id="SSF49265">
    <property type="entry name" value="Fibronectin type III"/>
    <property type="match status" value="1"/>
</dbReference>
<keyword evidence="8" id="KW-0325">Glycoprotein</keyword>
<dbReference type="Pfam" id="PF07679">
    <property type="entry name" value="I-set"/>
    <property type="match status" value="1"/>
</dbReference>
<dbReference type="CDD" id="cd00096">
    <property type="entry name" value="Ig"/>
    <property type="match status" value="2"/>
</dbReference>
<feature type="domain" description="Ig-like" evidence="17">
    <location>
        <begin position="312"/>
        <end position="398"/>
    </location>
</feature>
<dbReference type="InterPro" id="IPR013783">
    <property type="entry name" value="Ig-like_fold"/>
</dbReference>
<keyword evidence="15" id="KW-1133">Transmembrane helix</keyword>
<evidence type="ECO:0000256" key="10">
    <source>
        <dbReference type="ARBA" id="ARBA00023319"/>
    </source>
</evidence>
<keyword evidence="15" id="KW-0812">Transmembrane</keyword>
<evidence type="ECO:0000313" key="19">
    <source>
        <dbReference type="Ensembl" id="ENSNLEP00000042491.1"/>
    </source>
</evidence>
<evidence type="ECO:0000256" key="6">
    <source>
        <dbReference type="ARBA" id="ARBA00023136"/>
    </source>
</evidence>
<organism evidence="19 20">
    <name type="scientific">Nomascus leucogenys</name>
    <name type="common">Northern white-cheeked gibbon</name>
    <name type="synonym">Hylobates leucogenys</name>
    <dbReference type="NCBI Taxonomy" id="61853"/>
    <lineage>
        <taxon>Eukaryota</taxon>
        <taxon>Metazoa</taxon>
        <taxon>Chordata</taxon>
        <taxon>Craniata</taxon>
        <taxon>Vertebrata</taxon>
        <taxon>Euteleostomi</taxon>
        <taxon>Mammalia</taxon>
        <taxon>Eutheria</taxon>
        <taxon>Euarchontoglires</taxon>
        <taxon>Primates</taxon>
        <taxon>Haplorrhini</taxon>
        <taxon>Catarrhini</taxon>
        <taxon>Hylobatidae</taxon>
        <taxon>Nomascus</taxon>
    </lineage>
</organism>
<evidence type="ECO:0000256" key="12">
    <source>
        <dbReference type="ARBA" id="ARBA00062763"/>
    </source>
</evidence>
<dbReference type="PROSITE" id="PS50853">
    <property type="entry name" value="FN3"/>
    <property type="match status" value="1"/>
</dbReference>
<reference evidence="19 20" key="1">
    <citation type="submission" date="2012-10" db="EMBL/GenBank/DDBJ databases">
        <authorList>
            <consortium name="Gibbon Genome Sequencing Consortium"/>
        </authorList>
    </citation>
    <scope>NUCLEOTIDE SEQUENCE [LARGE SCALE GENOMIC DNA]</scope>
</reference>
<comment type="subunit">
    <text evidence="12">Interacts (through the Ig-like domains) with NLGN2.</text>
</comment>
<dbReference type="GO" id="GO:0007156">
    <property type="term" value="P:homophilic cell adhesion via plasma membrane adhesion molecules"/>
    <property type="evidence" value="ECO:0007669"/>
    <property type="project" value="TreeGrafter"/>
</dbReference>
<dbReference type="InterPro" id="IPR003598">
    <property type="entry name" value="Ig_sub2"/>
</dbReference>
<evidence type="ECO:0000256" key="9">
    <source>
        <dbReference type="ARBA" id="ARBA00023288"/>
    </source>
</evidence>
<dbReference type="EMBL" id="ADFV01018175">
    <property type="status" value="NOT_ANNOTATED_CDS"/>
    <property type="molecule type" value="Genomic_DNA"/>
</dbReference>
<dbReference type="GO" id="GO:0050808">
    <property type="term" value="P:synapse organization"/>
    <property type="evidence" value="ECO:0007669"/>
    <property type="project" value="TreeGrafter"/>
</dbReference>
<reference evidence="19" key="2">
    <citation type="submission" date="2025-08" db="UniProtKB">
        <authorList>
            <consortium name="Ensembl"/>
        </authorList>
    </citation>
    <scope>IDENTIFICATION</scope>
</reference>
<evidence type="ECO:0000256" key="3">
    <source>
        <dbReference type="ARBA" id="ARBA00022622"/>
    </source>
</evidence>
<keyword evidence="2" id="KW-1003">Cell membrane</keyword>
<evidence type="ECO:0000259" key="16">
    <source>
        <dbReference type="PROSITE" id="PS50060"/>
    </source>
</evidence>
<dbReference type="EMBL" id="ADFV01018182">
    <property type="status" value="NOT_ANNOTATED_CDS"/>
    <property type="molecule type" value="Genomic_DNA"/>
</dbReference>
<dbReference type="InterPro" id="IPR003599">
    <property type="entry name" value="Ig_sub"/>
</dbReference>
<dbReference type="GO" id="GO:0005886">
    <property type="term" value="C:plasma membrane"/>
    <property type="evidence" value="ECO:0007669"/>
    <property type="project" value="UniProtKB-SubCell"/>
</dbReference>
<dbReference type="InterPro" id="IPR050958">
    <property type="entry name" value="Cell_Adh-Cytoskel_Orgn"/>
</dbReference>
<proteinExistence type="predicted"/>
<feature type="domain" description="Ig-like" evidence="17">
    <location>
        <begin position="610"/>
        <end position="697"/>
    </location>
</feature>
<feature type="domain" description="Ig-like" evidence="17">
    <location>
        <begin position="512"/>
        <end position="603"/>
    </location>
</feature>
<dbReference type="FunFam" id="2.60.40.10:FF:000303">
    <property type="entry name" value="MAM domain containing glycosylphosphatidylinositol anchor 1"/>
    <property type="match status" value="1"/>
</dbReference>
<feature type="domain" description="MAM" evidence="16">
    <location>
        <begin position="816"/>
        <end position="991"/>
    </location>
</feature>
<dbReference type="InterPro" id="IPR000998">
    <property type="entry name" value="MAM_dom"/>
</dbReference>
<evidence type="ECO:0000256" key="13">
    <source>
        <dbReference type="ARBA" id="ARBA00068373"/>
    </source>
</evidence>
<evidence type="ECO:0000259" key="17">
    <source>
        <dbReference type="PROSITE" id="PS50835"/>
    </source>
</evidence>
<evidence type="ECO:0000256" key="7">
    <source>
        <dbReference type="ARBA" id="ARBA00023157"/>
    </source>
</evidence>